<organism evidence="2 3">
    <name type="scientific">Chitinivorax tropicus</name>
    <dbReference type="NCBI Taxonomy" id="714531"/>
    <lineage>
        <taxon>Bacteria</taxon>
        <taxon>Pseudomonadati</taxon>
        <taxon>Pseudomonadota</taxon>
        <taxon>Betaproteobacteria</taxon>
        <taxon>Chitinivorax</taxon>
    </lineage>
</organism>
<dbReference type="Pfam" id="PF12094">
    <property type="entry name" value="DUF3570"/>
    <property type="match status" value="1"/>
</dbReference>
<dbReference type="Proteomes" id="UP000575898">
    <property type="component" value="Unassembled WGS sequence"/>
</dbReference>
<comment type="caution">
    <text evidence="2">The sequence shown here is derived from an EMBL/GenBank/DDBJ whole genome shotgun (WGS) entry which is preliminary data.</text>
</comment>
<dbReference type="InterPro" id="IPR021953">
    <property type="entry name" value="DUF3570"/>
</dbReference>
<gene>
    <name evidence="2" type="ORF">HNQ59_000062</name>
</gene>
<sequence length="384" mass="43531">MRKPLLILSAAAMLADAALAADTFDLQHSRYREGDDRVAVDFTHAKLSHDIGTDHTLTVNASYDAISGATPAWQAASPLYAAPDDAKRAAKGEKLYGLAQDGRYQVRKVPLTDTRRAASGSWAYRTGRRDEWTLGAAYSKEKDFLSKEVSLEARVNQDAERNWVWLMGVARQWNETDALRDDFSQTREHFDVSSVTAGAQWVLTRDSLLEARAFAARDNGFLSNHYQTVLRRQGDTLYLAADSRPGNRDSGGVKLRWMKAWHPTVASQLSYRYYRDSWEIRSHTAEAQLTWQVTPAWRVSPSWRGYHQTAAFFHRPWQAAEPAFSLSGYASNDERLSRFNANTVSLNTDWRVHPDWQLTAGLTRYRQSTGLTANWLSAGLQYRF</sequence>
<keyword evidence="3" id="KW-1185">Reference proteome</keyword>
<dbReference type="EMBL" id="JACHHY010000001">
    <property type="protein sequence ID" value="MBB5016800.1"/>
    <property type="molecule type" value="Genomic_DNA"/>
</dbReference>
<dbReference type="RefSeq" id="WP_184033589.1">
    <property type="nucleotide sequence ID" value="NZ_JACHHY010000001.1"/>
</dbReference>
<keyword evidence="1" id="KW-0732">Signal</keyword>
<evidence type="ECO:0000256" key="1">
    <source>
        <dbReference type="SAM" id="SignalP"/>
    </source>
</evidence>
<feature type="chain" id="PRO_5032512502" evidence="1">
    <location>
        <begin position="21"/>
        <end position="384"/>
    </location>
</feature>
<evidence type="ECO:0000313" key="2">
    <source>
        <dbReference type="EMBL" id="MBB5016800.1"/>
    </source>
</evidence>
<accession>A0A840MEH7</accession>
<protein>
    <submittedName>
        <fullName evidence="2">Putative membrane protein</fullName>
    </submittedName>
</protein>
<proteinExistence type="predicted"/>
<reference evidence="2 3" key="1">
    <citation type="submission" date="2020-08" db="EMBL/GenBank/DDBJ databases">
        <title>Genomic Encyclopedia of Type Strains, Phase IV (KMG-IV): sequencing the most valuable type-strain genomes for metagenomic binning, comparative biology and taxonomic classification.</title>
        <authorList>
            <person name="Goeker M."/>
        </authorList>
    </citation>
    <scope>NUCLEOTIDE SEQUENCE [LARGE SCALE GENOMIC DNA]</scope>
    <source>
        <strain evidence="2 3">DSM 27165</strain>
    </source>
</reference>
<feature type="signal peptide" evidence="1">
    <location>
        <begin position="1"/>
        <end position="20"/>
    </location>
</feature>
<evidence type="ECO:0000313" key="3">
    <source>
        <dbReference type="Proteomes" id="UP000575898"/>
    </source>
</evidence>
<dbReference type="AlphaFoldDB" id="A0A840MEH7"/>
<name>A0A840MEH7_9PROT</name>
<dbReference type="SUPFAM" id="SSF56935">
    <property type="entry name" value="Porins"/>
    <property type="match status" value="1"/>
</dbReference>